<proteinExistence type="predicted"/>
<comment type="caution">
    <text evidence="1">The sequence shown here is derived from an EMBL/GenBank/DDBJ whole genome shotgun (WGS) entry which is preliminary data.</text>
</comment>
<reference evidence="1 2" key="1">
    <citation type="submission" date="2018-12" db="EMBL/GenBank/DDBJ databases">
        <title>Sphingomonas sp. HMF7854 Genome sequencing and assembly.</title>
        <authorList>
            <person name="Cha I."/>
            <person name="Kang H."/>
            <person name="Kim H."/>
            <person name="Kang J."/>
            <person name="Joh K."/>
        </authorList>
    </citation>
    <scope>NUCLEOTIDE SEQUENCE [LARGE SCALE GENOMIC DNA]</scope>
    <source>
        <strain evidence="1 2">HMF7854</strain>
    </source>
</reference>
<dbReference type="Proteomes" id="UP000274661">
    <property type="component" value="Unassembled WGS sequence"/>
</dbReference>
<organism evidence="1 2">
    <name type="scientific">Sphingomonas ginkgonis</name>
    <dbReference type="NCBI Taxonomy" id="2315330"/>
    <lineage>
        <taxon>Bacteria</taxon>
        <taxon>Pseudomonadati</taxon>
        <taxon>Pseudomonadota</taxon>
        <taxon>Alphaproteobacteria</taxon>
        <taxon>Sphingomonadales</taxon>
        <taxon>Sphingomonadaceae</taxon>
        <taxon>Sphingomonas</taxon>
    </lineage>
</organism>
<sequence length="110" mass="12174">MTRLGMSRAGAALHRALLARVGKECDRILLSFWTSIDWRSLTFNGERHSIGLVATGPDAEQLSRRLLDGIEEAEFELPGHFLAEICRAGELERRADGAVLIQLEALTIES</sequence>
<name>A0A3S0ENL0_9SPHN</name>
<keyword evidence="2" id="KW-1185">Reference proteome</keyword>
<dbReference type="RefSeq" id="WP_126719591.1">
    <property type="nucleotide sequence ID" value="NZ_RWJF01000001.1"/>
</dbReference>
<dbReference type="OrthoDB" id="7473760at2"/>
<evidence type="ECO:0000313" key="2">
    <source>
        <dbReference type="Proteomes" id="UP000274661"/>
    </source>
</evidence>
<dbReference type="AlphaFoldDB" id="A0A3S0ENL0"/>
<dbReference type="EMBL" id="RWJF01000001">
    <property type="protein sequence ID" value="RST31659.1"/>
    <property type="molecule type" value="Genomic_DNA"/>
</dbReference>
<evidence type="ECO:0000313" key="1">
    <source>
        <dbReference type="EMBL" id="RST31659.1"/>
    </source>
</evidence>
<protein>
    <submittedName>
        <fullName evidence="1">Uncharacterized protein</fullName>
    </submittedName>
</protein>
<accession>A0A3S0ENL0</accession>
<gene>
    <name evidence="1" type="ORF">HMF7854_13055</name>
</gene>